<evidence type="ECO:0000313" key="1">
    <source>
        <dbReference type="EMBL" id="NYG97995.1"/>
    </source>
</evidence>
<keyword evidence="2" id="KW-1185">Reference proteome</keyword>
<reference evidence="1 2" key="1">
    <citation type="submission" date="2020-07" db="EMBL/GenBank/DDBJ databases">
        <title>Sequencing the genomes of 1000 actinobacteria strains.</title>
        <authorList>
            <person name="Klenk H.-P."/>
        </authorList>
    </citation>
    <scope>NUCLEOTIDE SEQUENCE [LARGE SCALE GENOMIC DNA]</scope>
    <source>
        <strain evidence="1 2">DSM 23141</strain>
    </source>
</reference>
<gene>
    <name evidence="1" type="ORF">BJ979_000621</name>
</gene>
<sequence>MSPSLEPIDVTVGRGIRDRRVVYRHTGVFDGTELTVLYLVDDDEHQRRKALGVEAVTDERILAALMELPTDDLGLLPERFRLIFQSPTACNASVVIDDPDGARWGRRLIQAPVEVLEIQARARTWARGSAIAHRWVGYGPRIVWIDKVPRDEAFLLTEAAHYGIGLVHGDEGRRLIAPSCYEPERWTSARWRFAELVYDQFLDAISIA</sequence>
<dbReference type="Proteomes" id="UP000553888">
    <property type="component" value="Unassembled WGS sequence"/>
</dbReference>
<dbReference type="AlphaFoldDB" id="A0A852YLB2"/>
<accession>A0A852YLB2</accession>
<dbReference type="EMBL" id="JACBZY010000001">
    <property type="protein sequence ID" value="NYG97995.1"/>
    <property type="molecule type" value="Genomic_DNA"/>
</dbReference>
<name>A0A852YLB2_9MICO</name>
<protein>
    <submittedName>
        <fullName evidence="1">Uncharacterized protein</fullName>
    </submittedName>
</protein>
<dbReference type="RefSeq" id="WP_179565080.1">
    <property type="nucleotide sequence ID" value="NZ_JACBZY010000001.1"/>
</dbReference>
<proteinExistence type="predicted"/>
<comment type="caution">
    <text evidence="1">The sequence shown here is derived from an EMBL/GenBank/DDBJ whole genome shotgun (WGS) entry which is preliminary data.</text>
</comment>
<evidence type="ECO:0000313" key="2">
    <source>
        <dbReference type="Proteomes" id="UP000553888"/>
    </source>
</evidence>
<organism evidence="1 2">
    <name type="scientific">Schumannella luteola</name>
    <dbReference type="NCBI Taxonomy" id="472059"/>
    <lineage>
        <taxon>Bacteria</taxon>
        <taxon>Bacillati</taxon>
        <taxon>Actinomycetota</taxon>
        <taxon>Actinomycetes</taxon>
        <taxon>Micrococcales</taxon>
        <taxon>Microbacteriaceae</taxon>
        <taxon>Schumannella</taxon>
    </lineage>
</organism>